<dbReference type="Proteomes" id="UP000002630">
    <property type="component" value="Linkage Group LG02"/>
</dbReference>
<keyword evidence="5 6" id="KW-0472">Membrane</keyword>
<dbReference type="EMBL" id="FN649035">
    <property type="protein sequence ID" value="CBJ25733.1"/>
    <property type="molecule type" value="Genomic_DNA"/>
</dbReference>
<evidence type="ECO:0000256" key="1">
    <source>
        <dbReference type="ARBA" id="ARBA00004141"/>
    </source>
</evidence>
<feature type="transmembrane region" description="Helical" evidence="6">
    <location>
        <begin position="286"/>
        <end position="308"/>
    </location>
</feature>
<feature type="domain" description="Endoplasmic reticulum vesicle transporter N-terminal" evidence="8">
    <location>
        <begin position="7"/>
        <end position="87"/>
    </location>
</feature>
<dbReference type="GO" id="GO:0016020">
    <property type="term" value="C:membrane"/>
    <property type="evidence" value="ECO:0007669"/>
    <property type="project" value="UniProtKB-SubCell"/>
</dbReference>
<dbReference type="InterPro" id="IPR045888">
    <property type="entry name" value="Erv"/>
</dbReference>
<dbReference type="OrthoDB" id="270930at2759"/>
<evidence type="ECO:0000259" key="8">
    <source>
        <dbReference type="Pfam" id="PF13850"/>
    </source>
</evidence>
<feature type="transmembrane region" description="Helical" evidence="6">
    <location>
        <begin position="25"/>
        <end position="50"/>
    </location>
</feature>
<dbReference type="STRING" id="2880.D7G740"/>
<organism evidence="9 10">
    <name type="scientific">Ectocarpus siliculosus</name>
    <name type="common">Brown alga</name>
    <name type="synonym">Conferva siliculosa</name>
    <dbReference type="NCBI Taxonomy" id="2880"/>
    <lineage>
        <taxon>Eukaryota</taxon>
        <taxon>Sar</taxon>
        <taxon>Stramenopiles</taxon>
        <taxon>Ochrophyta</taxon>
        <taxon>PX clade</taxon>
        <taxon>Phaeophyceae</taxon>
        <taxon>Ectocarpales</taxon>
        <taxon>Ectocarpaceae</taxon>
        <taxon>Ectocarpus</taxon>
    </lineage>
</organism>
<feature type="domain" description="Endoplasmic reticulum vesicle transporter C-terminal" evidence="7">
    <location>
        <begin position="125"/>
        <end position="306"/>
    </location>
</feature>
<protein>
    <submittedName>
        <fullName evidence="9">Similar to Endoplasmic reticulum-Golgi intermediate compartment protein 1 (ER-Golgi intermediate compartment 32 kDa protein) (ERGIC-32)</fullName>
    </submittedName>
</protein>
<reference evidence="9 10" key="1">
    <citation type="journal article" date="2010" name="Nature">
        <title>The Ectocarpus genome and the independent evolution of multicellularity in brown algae.</title>
        <authorList>
            <person name="Cock J.M."/>
            <person name="Sterck L."/>
            <person name="Rouze P."/>
            <person name="Scornet D."/>
            <person name="Allen A.E."/>
            <person name="Amoutzias G."/>
            <person name="Anthouard V."/>
            <person name="Artiguenave F."/>
            <person name="Aury J.M."/>
            <person name="Badger J.H."/>
            <person name="Beszteri B."/>
            <person name="Billiau K."/>
            <person name="Bonnet E."/>
            <person name="Bothwell J.H."/>
            <person name="Bowler C."/>
            <person name="Boyen C."/>
            <person name="Brownlee C."/>
            <person name="Carrano C.J."/>
            <person name="Charrier B."/>
            <person name="Cho G.Y."/>
            <person name="Coelho S.M."/>
            <person name="Collen J."/>
            <person name="Corre E."/>
            <person name="Da Silva C."/>
            <person name="Delage L."/>
            <person name="Delaroque N."/>
            <person name="Dittami S.M."/>
            <person name="Doulbeau S."/>
            <person name="Elias M."/>
            <person name="Farnham G."/>
            <person name="Gachon C.M."/>
            <person name="Gschloessl B."/>
            <person name="Heesch S."/>
            <person name="Jabbari K."/>
            <person name="Jubin C."/>
            <person name="Kawai H."/>
            <person name="Kimura K."/>
            <person name="Kloareg B."/>
            <person name="Kupper F.C."/>
            <person name="Lang D."/>
            <person name="Le Bail A."/>
            <person name="Leblanc C."/>
            <person name="Lerouge P."/>
            <person name="Lohr M."/>
            <person name="Lopez P.J."/>
            <person name="Martens C."/>
            <person name="Maumus F."/>
            <person name="Michel G."/>
            <person name="Miranda-Saavedra D."/>
            <person name="Morales J."/>
            <person name="Moreau H."/>
            <person name="Motomura T."/>
            <person name="Nagasato C."/>
            <person name="Napoli C.A."/>
            <person name="Nelson D.R."/>
            <person name="Nyvall-Collen P."/>
            <person name="Peters A.F."/>
            <person name="Pommier C."/>
            <person name="Potin P."/>
            <person name="Poulain J."/>
            <person name="Quesneville H."/>
            <person name="Read B."/>
            <person name="Rensing S.A."/>
            <person name="Ritter A."/>
            <person name="Rousvoal S."/>
            <person name="Samanta M."/>
            <person name="Samson G."/>
            <person name="Schroeder D.C."/>
            <person name="Segurens B."/>
            <person name="Strittmatter M."/>
            <person name="Tonon T."/>
            <person name="Tregear J.W."/>
            <person name="Valentin K."/>
            <person name="von Dassow P."/>
            <person name="Yamagishi T."/>
            <person name="Van de Peer Y."/>
            <person name="Wincker P."/>
        </authorList>
    </citation>
    <scope>NUCLEOTIDE SEQUENCE [LARGE SCALE GENOMIC DNA]</scope>
    <source>
        <strain evidence="10">Ec32 / CCAP1310/4</strain>
    </source>
</reference>
<evidence type="ECO:0000256" key="2">
    <source>
        <dbReference type="ARBA" id="ARBA00005648"/>
    </source>
</evidence>
<evidence type="ECO:0000313" key="9">
    <source>
        <dbReference type="EMBL" id="CBJ25733.1"/>
    </source>
</evidence>
<dbReference type="Pfam" id="PF13850">
    <property type="entry name" value="ERGIC_N"/>
    <property type="match status" value="1"/>
</dbReference>
<sequence length="320" mass="34491">MFTANRFRRFDLGQKAVQGVLDKSLVGALVSIASVTLMAVLVISELLAYIKVDTSSHMAVADFHEHDAVTARLHATFPFVECKDLEVVTDHPQGGVPNSEAVSVHKRPASKAERYPFQPQGGGLGCTLDGTATVERAAGTIVIHVMHHDPSRVIFTGRFLARTKGETRSGPKAVAGQNMTHKIHDFGFGPPVKGPVGVGRNSLARSTFVSEEGSGLVKYSLKVVPISHRRMHGAEVNTHTYSSNVAFVPEAAVLQDLSSSSLLLGVEFSYDFTSVMVKYTDARRSMFELITSVCAIVGGIYTVSGLFVRGLQVVSPKKHD</sequence>
<comment type="similarity">
    <text evidence="2">Belongs to the ERGIC family.</text>
</comment>
<dbReference type="eggNOG" id="KOG2667">
    <property type="taxonomic scope" value="Eukaryota"/>
</dbReference>
<keyword evidence="3 6" id="KW-0812">Transmembrane</keyword>
<evidence type="ECO:0000259" key="7">
    <source>
        <dbReference type="Pfam" id="PF07970"/>
    </source>
</evidence>
<evidence type="ECO:0000256" key="4">
    <source>
        <dbReference type="ARBA" id="ARBA00022989"/>
    </source>
</evidence>
<name>D7G740_ECTSI</name>
<dbReference type="InterPro" id="IPR012936">
    <property type="entry name" value="Erv_C"/>
</dbReference>
<dbReference type="GO" id="GO:0030134">
    <property type="term" value="C:COPII-coated ER to Golgi transport vesicle"/>
    <property type="evidence" value="ECO:0007669"/>
    <property type="project" value="TreeGrafter"/>
</dbReference>
<accession>D7G740</accession>
<dbReference type="Pfam" id="PF07970">
    <property type="entry name" value="COPIIcoated_ERV"/>
    <property type="match status" value="1"/>
</dbReference>
<dbReference type="GO" id="GO:0005783">
    <property type="term" value="C:endoplasmic reticulum"/>
    <property type="evidence" value="ECO:0007669"/>
    <property type="project" value="TreeGrafter"/>
</dbReference>
<comment type="subcellular location">
    <subcellularLocation>
        <location evidence="1">Membrane</location>
        <topology evidence="1">Multi-pass membrane protein</topology>
    </subcellularLocation>
</comment>
<keyword evidence="4 6" id="KW-1133">Transmembrane helix</keyword>
<evidence type="ECO:0000256" key="6">
    <source>
        <dbReference type="SAM" id="Phobius"/>
    </source>
</evidence>
<evidence type="ECO:0000256" key="5">
    <source>
        <dbReference type="ARBA" id="ARBA00023136"/>
    </source>
</evidence>
<evidence type="ECO:0000256" key="3">
    <source>
        <dbReference type="ARBA" id="ARBA00022692"/>
    </source>
</evidence>
<dbReference type="OMA" id="VYEISAY"/>
<dbReference type="AlphaFoldDB" id="D7G740"/>
<dbReference type="InParanoid" id="D7G740"/>
<dbReference type="EMBL" id="FN649727">
    <property type="protein sequence ID" value="CBJ25733.1"/>
    <property type="molecule type" value="Genomic_DNA"/>
</dbReference>
<dbReference type="PANTHER" id="PTHR10984:SF25">
    <property type="entry name" value="ENDOPLASMIC RETICULUM-GOLGI INTERMEDIATE COMPARTMENT PROTEIN 3"/>
    <property type="match status" value="1"/>
</dbReference>
<proteinExistence type="inferred from homology"/>
<keyword evidence="10" id="KW-1185">Reference proteome</keyword>
<gene>
    <name evidence="9" type="ORF">Esi_0008_0198</name>
</gene>
<dbReference type="PANTHER" id="PTHR10984">
    <property type="entry name" value="ENDOPLASMIC RETICULUM-GOLGI INTERMEDIATE COMPARTMENT PROTEIN"/>
    <property type="match status" value="1"/>
</dbReference>
<dbReference type="InterPro" id="IPR039542">
    <property type="entry name" value="Erv_N"/>
</dbReference>
<evidence type="ECO:0000313" key="10">
    <source>
        <dbReference type="Proteomes" id="UP000002630"/>
    </source>
</evidence>